<organism evidence="1">
    <name type="scientific">marine metagenome</name>
    <dbReference type="NCBI Taxonomy" id="408172"/>
    <lineage>
        <taxon>unclassified sequences</taxon>
        <taxon>metagenomes</taxon>
        <taxon>ecological metagenomes</taxon>
    </lineage>
</organism>
<proteinExistence type="predicted"/>
<name>A0A381RV18_9ZZZZ</name>
<reference evidence="1" key="1">
    <citation type="submission" date="2018-05" db="EMBL/GenBank/DDBJ databases">
        <authorList>
            <person name="Lanie J.A."/>
            <person name="Ng W.-L."/>
            <person name="Kazmierczak K.M."/>
            <person name="Andrzejewski T.M."/>
            <person name="Davidsen T.M."/>
            <person name="Wayne K.J."/>
            <person name="Tettelin H."/>
            <person name="Glass J.I."/>
            <person name="Rusch D."/>
            <person name="Podicherti R."/>
            <person name="Tsui H.-C.T."/>
            <person name="Winkler M.E."/>
        </authorList>
    </citation>
    <scope>NUCLEOTIDE SEQUENCE</scope>
</reference>
<evidence type="ECO:0000313" key="1">
    <source>
        <dbReference type="EMBL" id="SUZ93807.1"/>
    </source>
</evidence>
<protein>
    <submittedName>
        <fullName evidence="1">Uncharacterized protein</fullName>
    </submittedName>
</protein>
<sequence length="45" mass="5035">MEVSTGTTIVRPSRRNAGLLGTQLGEGYSMDVRVPRTWIIKTETR</sequence>
<dbReference type="EMBL" id="UINC01002178">
    <property type="protein sequence ID" value="SUZ93807.1"/>
    <property type="molecule type" value="Genomic_DNA"/>
</dbReference>
<accession>A0A381RV18</accession>
<gene>
    <name evidence="1" type="ORF">METZ01_LOCUS46661</name>
</gene>
<dbReference type="AlphaFoldDB" id="A0A381RV18"/>